<comment type="subcellular location">
    <subcellularLocation>
        <location evidence="1">Cell membrane</location>
        <topology evidence="1">Multi-pass membrane protein</topology>
    </subcellularLocation>
</comment>
<accession>A0A6L8T5U1</accession>
<dbReference type="EMBL" id="WWVF01000002">
    <property type="protein sequence ID" value="MZS87756.1"/>
    <property type="molecule type" value="Genomic_DNA"/>
</dbReference>
<dbReference type="InterPro" id="IPR001851">
    <property type="entry name" value="ABC_transp_permease"/>
</dbReference>
<dbReference type="PANTHER" id="PTHR32196">
    <property type="entry name" value="ABC TRANSPORTER PERMEASE PROTEIN YPHD-RELATED-RELATED"/>
    <property type="match status" value="1"/>
</dbReference>
<dbReference type="Proteomes" id="UP000477156">
    <property type="component" value="Unassembled WGS sequence"/>
</dbReference>
<dbReference type="Proteomes" id="UP000477285">
    <property type="component" value="Unassembled WGS sequence"/>
</dbReference>
<evidence type="ECO:0000256" key="4">
    <source>
        <dbReference type="ARBA" id="ARBA00022519"/>
    </source>
</evidence>
<feature type="transmembrane region" description="Helical" evidence="9">
    <location>
        <begin position="123"/>
        <end position="142"/>
    </location>
</feature>
<proteinExistence type="predicted"/>
<evidence type="ECO:0000313" key="13">
    <source>
        <dbReference type="Proteomes" id="UP000477285"/>
    </source>
</evidence>
<feature type="transmembrane region" description="Helical" evidence="9">
    <location>
        <begin position="94"/>
        <end position="116"/>
    </location>
</feature>
<dbReference type="PANTHER" id="PTHR32196:SF71">
    <property type="entry name" value="AUTOINDUCER 2 IMPORT SYSTEM PERMEASE PROTEIN LSRD"/>
    <property type="match status" value="1"/>
</dbReference>
<keyword evidence="6 9" id="KW-1133">Transmembrane helix</keyword>
<dbReference type="RefSeq" id="WP_118339942.1">
    <property type="nucleotide sequence ID" value="NZ_AP031426.1"/>
</dbReference>
<keyword evidence="2" id="KW-0813">Transport</keyword>
<reference evidence="12 13" key="1">
    <citation type="journal article" date="2019" name="Nat. Med.">
        <title>A library of human gut bacterial isolates paired with longitudinal multiomics data enables mechanistic microbiome research.</title>
        <authorList>
            <person name="Poyet M."/>
            <person name="Groussin M."/>
            <person name="Gibbons S.M."/>
            <person name="Avila-Pacheco J."/>
            <person name="Jiang X."/>
            <person name="Kearney S.M."/>
            <person name="Perrotta A.R."/>
            <person name="Berdy B."/>
            <person name="Zhao S."/>
            <person name="Lieberman T.D."/>
            <person name="Swanson P.K."/>
            <person name="Smith M."/>
            <person name="Roesemann S."/>
            <person name="Alexander J.E."/>
            <person name="Rich S.A."/>
            <person name="Livny J."/>
            <person name="Vlamakis H."/>
            <person name="Clish C."/>
            <person name="Bullock K."/>
            <person name="Deik A."/>
            <person name="Scott J."/>
            <person name="Pierce K.A."/>
            <person name="Xavier R.J."/>
            <person name="Alm E.J."/>
        </authorList>
    </citation>
    <scope>NUCLEOTIDE SEQUENCE [LARGE SCALE GENOMIC DNA]</scope>
    <source>
        <strain evidence="10 13">BIOML-A1</strain>
        <strain evidence="11 12">BIOML-A12</strain>
    </source>
</reference>
<evidence type="ECO:0000256" key="1">
    <source>
        <dbReference type="ARBA" id="ARBA00004651"/>
    </source>
</evidence>
<protein>
    <recommendedName>
        <fullName evidence="8">Autoinducer 2 import system permease protein LsrD</fullName>
    </recommendedName>
</protein>
<evidence type="ECO:0000256" key="2">
    <source>
        <dbReference type="ARBA" id="ARBA00022448"/>
    </source>
</evidence>
<evidence type="ECO:0000313" key="12">
    <source>
        <dbReference type="Proteomes" id="UP000477156"/>
    </source>
</evidence>
<dbReference type="AlphaFoldDB" id="A0A6L8T5U1"/>
<feature type="transmembrane region" description="Helical" evidence="9">
    <location>
        <begin position="162"/>
        <end position="184"/>
    </location>
</feature>
<sequence>MQSRGNNKKIQMSKYMVYIVLAVVFVFFAITLRDNGFASTQNLLNILRQTAMISIMSVAGVFVLSAGQIDLTVGSNTAMSAMLVALVLKSTNNIFLALIVALIFGVAVGVINGLLVTRLGLPAFLATLGMMQVIRGAAMWITNTEAVPISNTVFNTIFGTGFVGPISVLILWTILFYILGYILFNRTPFGKHTLATGGNQMAAQYSGIKVQRIKMYVFMLSGALSAFAGVLYAGRMQSGRYSFGDGDEMSVIASVVLGGASMAGGSGSMIGALAGSILMGMISNALILANLSSAQQKMVNGFIIIAAVALSNLAQRKKSN</sequence>
<keyword evidence="3" id="KW-1003">Cell membrane</keyword>
<evidence type="ECO:0000256" key="7">
    <source>
        <dbReference type="ARBA" id="ARBA00023136"/>
    </source>
</evidence>
<evidence type="ECO:0000313" key="10">
    <source>
        <dbReference type="EMBL" id="MZL34118.1"/>
    </source>
</evidence>
<evidence type="ECO:0000256" key="8">
    <source>
        <dbReference type="ARBA" id="ARBA00039381"/>
    </source>
</evidence>
<comment type="caution">
    <text evidence="10">The sequence shown here is derived from an EMBL/GenBank/DDBJ whole genome shotgun (WGS) entry which is preliminary data.</text>
</comment>
<dbReference type="GO" id="GO:0022857">
    <property type="term" value="F:transmembrane transporter activity"/>
    <property type="evidence" value="ECO:0007669"/>
    <property type="project" value="InterPro"/>
</dbReference>
<organism evidence="10 13">
    <name type="scientific">Blautia wexlerae</name>
    <dbReference type="NCBI Taxonomy" id="418240"/>
    <lineage>
        <taxon>Bacteria</taxon>
        <taxon>Bacillati</taxon>
        <taxon>Bacillota</taxon>
        <taxon>Clostridia</taxon>
        <taxon>Lachnospirales</taxon>
        <taxon>Lachnospiraceae</taxon>
        <taxon>Blautia</taxon>
    </lineage>
</organism>
<feature type="transmembrane region" description="Helical" evidence="9">
    <location>
        <begin position="215"/>
        <end position="234"/>
    </location>
</feature>
<keyword evidence="7 9" id="KW-0472">Membrane</keyword>
<feature type="transmembrane region" description="Helical" evidence="9">
    <location>
        <begin position="269"/>
        <end position="291"/>
    </location>
</feature>
<name>A0A6L8T5U1_9FIRM</name>
<evidence type="ECO:0000256" key="6">
    <source>
        <dbReference type="ARBA" id="ARBA00022989"/>
    </source>
</evidence>
<dbReference type="EMBL" id="WWVQ01000032">
    <property type="protein sequence ID" value="MZL34118.1"/>
    <property type="molecule type" value="Genomic_DNA"/>
</dbReference>
<gene>
    <name evidence="11" type="ORF">GT712_01285</name>
    <name evidence="10" type="ORF">GT728_13130</name>
</gene>
<evidence type="ECO:0000256" key="5">
    <source>
        <dbReference type="ARBA" id="ARBA00022692"/>
    </source>
</evidence>
<feature type="transmembrane region" description="Helical" evidence="9">
    <location>
        <begin position="12"/>
        <end position="31"/>
    </location>
</feature>
<evidence type="ECO:0000313" key="11">
    <source>
        <dbReference type="EMBL" id="MZS87756.1"/>
    </source>
</evidence>
<feature type="transmembrane region" description="Helical" evidence="9">
    <location>
        <begin position="43"/>
        <end position="64"/>
    </location>
</feature>
<dbReference type="Pfam" id="PF02653">
    <property type="entry name" value="BPD_transp_2"/>
    <property type="match status" value="1"/>
</dbReference>
<keyword evidence="5 9" id="KW-0812">Transmembrane</keyword>
<dbReference type="GO" id="GO:0005886">
    <property type="term" value="C:plasma membrane"/>
    <property type="evidence" value="ECO:0007669"/>
    <property type="project" value="UniProtKB-SubCell"/>
</dbReference>
<keyword evidence="4" id="KW-0997">Cell inner membrane</keyword>
<dbReference type="CDD" id="cd06579">
    <property type="entry name" value="TM_PBP1_transp_AraH_like"/>
    <property type="match status" value="1"/>
</dbReference>
<evidence type="ECO:0000256" key="9">
    <source>
        <dbReference type="SAM" id="Phobius"/>
    </source>
</evidence>
<evidence type="ECO:0000256" key="3">
    <source>
        <dbReference type="ARBA" id="ARBA00022475"/>
    </source>
</evidence>
<feature type="transmembrane region" description="Helical" evidence="9">
    <location>
        <begin position="298"/>
        <end position="315"/>
    </location>
</feature>